<evidence type="ECO:0000256" key="2">
    <source>
        <dbReference type="ARBA" id="ARBA00006228"/>
    </source>
</evidence>
<evidence type="ECO:0000256" key="3">
    <source>
        <dbReference type="ARBA" id="ARBA00022475"/>
    </source>
</evidence>
<comment type="subcellular location">
    <subcellularLocation>
        <location evidence="1">Cell membrane</location>
        <topology evidence="1">Multi-pass membrane protein</topology>
    </subcellularLocation>
</comment>
<evidence type="ECO:0000256" key="4">
    <source>
        <dbReference type="ARBA" id="ARBA00022692"/>
    </source>
</evidence>
<proteinExistence type="inferred from homology"/>
<dbReference type="Pfam" id="PF01899">
    <property type="entry name" value="MNHE"/>
    <property type="match status" value="1"/>
</dbReference>
<dbReference type="PANTHER" id="PTHR34584:SF1">
    <property type="entry name" value="NA(+)_H(+) ANTIPORTER SUBUNIT E1"/>
    <property type="match status" value="1"/>
</dbReference>
<evidence type="ECO:0000313" key="8">
    <source>
        <dbReference type="Proteomes" id="UP001597302"/>
    </source>
</evidence>
<keyword evidence="8" id="KW-1185">Reference proteome</keyword>
<evidence type="ECO:0000256" key="6">
    <source>
        <dbReference type="ARBA" id="ARBA00023136"/>
    </source>
</evidence>
<keyword evidence="4" id="KW-0812">Transmembrane</keyword>
<keyword evidence="6" id="KW-0472">Membrane</keyword>
<comment type="similarity">
    <text evidence="2">Belongs to the CPA3 antiporters (TC 2.A.63) subunit E family.</text>
</comment>
<keyword evidence="5" id="KW-1133">Transmembrane helix</keyword>
<dbReference type="EMBL" id="JBHTOQ010000018">
    <property type="protein sequence ID" value="MFD1481279.1"/>
    <property type="molecule type" value="Genomic_DNA"/>
</dbReference>
<keyword evidence="3" id="KW-1003">Cell membrane</keyword>
<accession>A0ABW4DXD6</accession>
<dbReference type="PANTHER" id="PTHR34584">
    <property type="entry name" value="NA(+)/H(+) ANTIPORTER SUBUNIT E1"/>
    <property type="match status" value="1"/>
</dbReference>
<dbReference type="RefSeq" id="WP_131576734.1">
    <property type="nucleotide sequence ID" value="NZ_CBCSAJ010000019.1"/>
</dbReference>
<sequence>MTRLFPHPVLTVLLTLMWMVLTAFSVGHLLLGGALAVLAARTMAALHPETPPLRNWRLMPRLAGRIFVDVIRSNIAVARLILTEGWASDRQGAFVELPLTLRSPSALAVLAIVLTATPGTAWVEYVSDSGTLVLHVFDGAEADHYRAVIRDIYEPMLQEIFE</sequence>
<dbReference type="NCBIfam" id="NF006520">
    <property type="entry name" value="PRK08965.1-4"/>
    <property type="match status" value="1"/>
</dbReference>
<evidence type="ECO:0000256" key="5">
    <source>
        <dbReference type="ARBA" id="ARBA00022989"/>
    </source>
</evidence>
<reference evidence="8" key="1">
    <citation type="journal article" date="2019" name="Int. J. Syst. Evol. Microbiol.">
        <title>The Global Catalogue of Microorganisms (GCM) 10K type strain sequencing project: providing services to taxonomists for standard genome sequencing and annotation.</title>
        <authorList>
            <consortium name="The Broad Institute Genomics Platform"/>
            <consortium name="The Broad Institute Genome Sequencing Center for Infectious Disease"/>
            <person name="Wu L."/>
            <person name="Ma J."/>
        </authorList>
    </citation>
    <scope>NUCLEOTIDE SEQUENCE [LARGE SCALE GENOMIC DNA]</scope>
    <source>
        <strain evidence="8">CCM 8875</strain>
    </source>
</reference>
<dbReference type="PIRSF" id="PIRSF019239">
    <property type="entry name" value="MrpE"/>
    <property type="match status" value="1"/>
</dbReference>
<gene>
    <name evidence="7" type="ORF">ACFQ5P_08225</name>
</gene>
<protein>
    <submittedName>
        <fullName evidence="7">Na+/H+ antiporter subunit E</fullName>
    </submittedName>
</protein>
<dbReference type="InterPro" id="IPR002758">
    <property type="entry name" value="Cation_antiport_E"/>
</dbReference>
<dbReference type="Proteomes" id="UP001597302">
    <property type="component" value="Unassembled WGS sequence"/>
</dbReference>
<evidence type="ECO:0000256" key="1">
    <source>
        <dbReference type="ARBA" id="ARBA00004651"/>
    </source>
</evidence>
<name>A0ABW4DXD6_9RHOB</name>
<comment type="caution">
    <text evidence="7">The sequence shown here is derived from an EMBL/GenBank/DDBJ whole genome shotgun (WGS) entry which is preliminary data.</text>
</comment>
<organism evidence="7 8">
    <name type="scientific">Paracoccus nototheniae</name>
    <dbReference type="NCBI Taxonomy" id="2489002"/>
    <lineage>
        <taxon>Bacteria</taxon>
        <taxon>Pseudomonadati</taxon>
        <taxon>Pseudomonadota</taxon>
        <taxon>Alphaproteobacteria</taxon>
        <taxon>Rhodobacterales</taxon>
        <taxon>Paracoccaceae</taxon>
        <taxon>Paracoccus</taxon>
    </lineage>
</organism>
<evidence type="ECO:0000313" key="7">
    <source>
        <dbReference type="EMBL" id="MFD1481279.1"/>
    </source>
</evidence>